<evidence type="ECO:0000256" key="2">
    <source>
        <dbReference type="ARBA" id="ARBA00006012"/>
    </source>
</evidence>
<keyword evidence="4 10" id="KW-0812">Transmembrane</keyword>
<keyword evidence="6" id="KW-0067">ATP-binding</keyword>
<dbReference type="SUPFAM" id="SSF52540">
    <property type="entry name" value="P-loop containing nucleoside triphosphate hydrolases"/>
    <property type="match status" value="2"/>
</dbReference>
<reference evidence="12" key="2">
    <citation type="journal article" date="2023" name="IMA Fungus">
        <title>Comparative genomic study of the Penicillium genus elucidates a diverse pangenome and 15 lateral gene transfer events.</title>
        <authorList>
            <person name="Petersen C."/>
            <person name="Sorensen T."/>
            <person name="Nielsen M.R."/>
            <person name="Sondergaard T.E."/>
            <person name="Sorensen J.L."/>
            <person name="Fitzpatrick D.A."/>
            <person name="Frisvad J.C."/>
            <person name="Nielsen K.L."/>
        </authorList>
    </citation>
    <scope>NUCLEOTIDE SEQUENCE</scope>
    <source>
        <strain evidence="12">IBT 26290</strain>
    </source>
</reference>
<proteinExistence type="inferred from homology"/>
<evidence type="ECO:0000256" key="3">
    <source>
        <dbReference type="ARBA" id="ARBA00022448"/>
    </source>
</evidence>
<sequence length="1440" mass="161047">MPAPLHSHPHSSSFASGQEAPSSGDHGPRVHVCHGDEDAIADIHRTLTAPEYPEPHSSFDKFLEEQVQGGKKRSNLGVCFQSLSTWGEGDDHANVKTLGTALWRTLTLQDIYEWTVQPWLSSKQPQNGRPLIRDFSGVVQSGEMMLVLGRPGAGCSTFLRTIAGHHSSFLGVTGSIDYSGVCPDEVRKHYRSAVAYVPEDDVHFPTLSVRQTLEFALQSKTPKRYQDRIPKYLEIYGRVFGMTHTMNTLVGNEYIRGVSGGERKRISIIESLATDSSVTCWDNSTRGLDASSALDYARSLRIMTDTCGKATLLTLYQASDAIYQLMDKVLLIDEGRMLFQGPASEAKQYFEDLGYECAAMQTTSDFLTSITVPERRRFRPGWEDRAPKGPIELEAAFRQSKAFKDVEGSIEQYEDKRFGRKASSTYPIDSECGSVEEFKRTMQSDKSRYVSSKSPYTISLFRQIALCAHRQMCQLKGHMGPLYIKLISAVVYGLLVGSMFYNQPQTTEGMYSRGGVLFYSSILLAWLQMSELEDAMQGRDILSRQKKFAFVRPSAVCLARVMQDMLVTALLAVLYLIVLYFLSGLRSEAGPFFIDFLFIYTCTICLTSQFRVFAAMSRNFEVALRYCGVSVLFCIVFGGYVLSVDKMIQDVPWVGWLAYTTPALYTYEALMAAEFHNVNFTCAASTIIPSGSNYTDVAYQTCAYAGSKIGSIVVNGDDYLATQFGFYYSHVWRNFGILCLFTIVFIGLTCWLSEAMEWELDCGGPIQYKPTRHWFKRNKATSNDAENLPVPADPRAAPNGFAEESPRQTLAATESTFTWADLELNVQIGKDTRRLLDGVCGYCKPGSLTALVGASGAGKSTLLTALTQRQSAGTISGSLYVDSQPIDRSFNRQIGYCQQMDIHDESSTIREAFEFSALLRQSHDTPKEEKLAYVQTVLHKLDLVELQNAVIGSLDIEKKKRVTIGVELCARPRLLLFLDEPTSGLDSQGATSIVALLRRLADQGLAILCTIHQANQQQFEEFDRVLALSPGGSTYYFGPVGESGQAIFEYFKKHGHSPQNVTNAADFLIEVVVGGMKASGNKVNLASIWRNSQEAENVKKEIANIRSHPSQTAAPLLSPPPLYWQIILLTQRTCRQFWRTAEYPYSRLYASFLHALINGLTYLQIGNSLTDLQSKAFSCFLVLMLVPEFINAISMRFIMNRDIWLAREGPSGLYNWIVFSTAQIISEIPYAIVGAVIFYVLYYFMVGLPLGFAAGYSFLMFFLFFLFATSWGQWIAALSSDSMVAATLMPFFIIMCELFNGILRPHDQMPAFWRYTMYYVTPFTYWIGGVLAVVLGGTPVVCKESELTLFESPPNMTCGDYAGSWLSARGVGYLSNENSTGTCGYCQYSWGDDYLSGLGLDDSKIWPYFGIFLAFTITNYLMVYLLVYVRSVMKPFWRLK</sequence>
<evidence type="ECO:0000256" key="7">
    <source>
        <dbReference type="ARBA" id="ARBA00022989"/>
    </source>
</evidence>
<dbReference type="FunFam" id="3.40.50.300:FF:000054">
    <property type="entry name" value="ABC multidrug transporter atrF"/>
    <property type="match status" value="1"/>
</dbReference>
<feature type="region of interest" description="Disordered" evidence="9">
    <location>
        <begin position="1"/>
        <end position="33"/>
    </location>
</feature>
<feature type="transmembrane region" description="Helical" evidence="10">
    <location>
        <begin position="1405"/>
        <end position="1429"/>
    </location>
</feature>
<evidence type="ECO:0000256" key="9">
    <source>
        <dbReference type="SAM" id="MobiDB-lite"/>
    </source>
</evidence>
<feature type="transmembrane region" description="Helical" evidence="10">
    <location>
        <begin position="589"/>
        <end position="610"/>
    </location>
</feature>
<dbReference type="CDD" id="cd03233">
    <property type="entry name" value="ABCG_PDR_domain1"/>
    <property type="match status" value="1"/>
</dbReference>
<comment type="caution">
    <text evidence="12">The sequence shown here is derived from an EMBL/GenBank/DDBJ whole genome shotgun (WGS) entry which is preliminary data.</text>
</comment>
<dbReference type="InterPro" id="IPR013525">
    <property type="entry name" value="ABC2_TM"/>
</dbReference>
<feature type="transmembrane region" description="Helical" evidence="10">
    <location>
        <begin position="622"/>
        <end position="642"/>
    </location>
</feature>
<feature type="domain" description="ABC transporter" evidence="11">
    <location>
        <begin position="106"/>
        <end position="359"/>
    </location>
</feature>
<dbReference type="GO" id="GO:0140359">
    <property type="term" value="F:ABC-type transporter activity"/>
    <property type="evidence" value="ECO:0007669"/>
    <property type="project" value="InterPro"/>
</dbReference>
<evidence type="ECO:0000256" key="10">
    <source>
        <dbReference type="SAM" id="Phobius"/>
    </source>
</evidence>
<feature type="transmembrane region" description="Helical" evidence="10">
    <location>
        <begin position="731"/>
        <end position="752"/>
    </location>
</feature>
<dbReference type="Proteomes" id="UP001149163">
    <property type="component" value="Unassembled WGS sequence"/>
</dbReference>
<feature type="transmembrane region" description="Helical" evidence="10">
    <location>
        <begin position="1283"/>
        <end position="1303"/>
    </location>
</feature>
<protein>
    <submittedName>
        <fullName evidence="12">CDR ABC transporter</fullName>
    </submittedName>
</protein>
<comment type="similarity">
    <text evidence="2">Belongs to the ABC transporter superfamily. ABCG family. PDR (TC 3.A.1.205) subfamily.</text>
</comment>
<feature type="transmembrane region" description="Helical" evidence="10">
    <location>
        <begin position="565"/>
        <end position="583"/>
    </location>
</feature>
<dbReference type="GO" id="GO:0016020">
    <property type="term" value="C:membrane"/>
    <property type="evidence" value="ECO:0007669"/>
    <property type="project" value="UniProtKB-SubCell"/>
</dbReference>
<evidence type="ECO:0000259" key="11">
    <source>
        <dbReference type="PROSITE" id="PS50893"/>
    </source>
</evidence>
<keyword evidence="5" id="KW-0547">Nucleotide-binding</keyword>
<organism evidence="12 13">
    <name type="scientific">Penicillium canariense</name>
    <dbReference type="NCBI Taxonomy" id="189055"/>
    <lineage>
        <taxon>Eukaryota</taxon>
        <taxon>Fungi</taxon>
        <taxon>Dikarya</taxon>
        <taxon>Ascomycota</taxon>
        <taxon>Pezizomycotina</taxon>
        <taxon>Eurotiomycetes</taxon>
        <taxon>Eurotiomycetidae</taxon>
        <taxon>Eurotiales</taxon>
        <taxon>Aspergillaceae</taxon>
        <taxon>Penicillium</taxon>
    </lineage>
</organism>
<evidence type="ECO:0000256" key="6">
    <source>
        <dbReference type="ARBA" id="ARBA00022840"/>
    </source>
</evidence>
<evidence type="ECO:0000256" key="4">
    <source>
        <dbReference type="ARBA" id="ARBA00022692"/>
    </source>
</evidence>
<dbReference type="Gene3D" id="3.40.50.300">
    <property type="entry name" value="P-loop containing nucleotide triphosphate hydrolases"/>
    <property type="match status" value="2"/>
</dbReference>
<feature type="transmembrane region" description="Helical" evidence="10">
    <location>
        <begin position="482"/>
        <end position="501"/>
    </location>
</feature>
<dbReference type="GO" id="GO:0005524">
    <property type="term" value="F:ATP binding"/>
    <property type="evidence" value="ECO:0007669"/>
    <property type="project" value="UniProtKB-KW"/>
</dbReference>
<dbReference type="Pfam" id="PF06422">
    <property type="entry name" value="PDR_CDR"/>
    <property type="match status" value="1"/>
</dbReference>
<keyword evidence="13" id="KW-1185">Reference proteome</keyword>
<dbReference type="PROSITE" id="PS00211">
    <property type="entry name" value="ABC_TRANSPORTER_1"/>
    <property type="match status" value="1"/>
</dbReference>
<feature type="transmembrane region" description="Helical" evidence="10">
    <location>
        <begin position="1250"/>
        <end position="1271"/>
    </location>
</feature>
<dbReference type="InterPro" id="IPR017871">
    <property type="entry name" value="ABC_transporter-like_CS"/>
</dbReference>
<feature type="domain" description="ABC transporter" evidence="11">
    <location>
        <begin position="817"/>
        <end position="1055"/>
    </location>
</feature>
<feature type="region of interest" description="Disordered" evidence="9">
    <location>
        <begin position="783"/>
        <end position="805"/>
    </location>
</feature>
<feature type="compositionally biased region" description="Low complexity" evidence="9">
    <location>
        <begin position="1"/>
        <end position="16"/>
    </location>
</feature>
<dbReference type="PANTHER" id="PTHR19241">
    <property type="entry name" value="ATP-BINDING CASSETTE TRANSPORTER"/>
    <property type="match status" value="1"/>
</dbReference>
<feature type="transmembrane region" description="Helical" evidence="10">
    <location>
        <begin position="1172"/>
        <end position="1193"/>
    </location>
</feature>
<dbReference type="Pfam" id="PF01061">
    <property type="entry name" value="ABC2_membrane"/>
    <property type="match status" value="2"/>
</dbReference>
<comment type="subcellular location">
    <subcellularLocation>
        <location evidence="1">Membrane</location>
        <topology evidence="1">Multi-pass membrane protein</topology>
    </subcellularLocation>
</comment>
<dbReference type="FunFam" id="3.40.50.300:FF:001569">
    <property type="entry name" value="ABC multidrug transporter (Eurofung)"/>
    <property type="match status" value="1"/>
</dbReference>
<evidence type="ECO:0000256" key="1">
    <source>
        <dbReference type="ARBA" id="ARBA00004141"/>
    </source>
</evidence>
<dbReference type="GO" id="GO:0016887">
    <property type="term" value="F:ATP hydrolysis activity"/>
    <property type="evidence" value="ECO:0007669"/>
    <property type="project" value="InterPro"/>
</dbReference>
<evidence type="ECO:0000256" key="8">
    <source>
        <dbReference type="ARBA" id="ARBA00023136"/>
    </source>
</evidence>
<keyword evidence="7 10" id="KW-1133">Transmembrane helix</keyword>
<evidence type="ECO:0000313" key="13">
    <source>
        <dbReference type="Proteomes" id="UP001149163"/>
    </source>
</evidence>
<dbReference type="InterPro" id="IPR034003">
    <property type="entry name" value="ABCG_PDR_2"/>
</dbReference>
<dbReference type="InterPro" id="IPR027417">
    <property type="entry name" value="P-loop_NTPase"/>
</dbReference>
<gene>
    <name evidence="12" type="ORF">N7482_007690</name>
</gene>
<dbReference type="CDD" id="cd03232">
    <property type="entry name" value="ABCG_PDR_domain2"/>
    <property type="match status" value="1"/>
</dbReference>
<dbReference type="PROSITE" id="PS50893">
    <property type="entry name" value="ABC_TRANSPORTER_2"/>
    <property type="match status" value="2"/>
</dbReference>
<reference evidence="12" key="1">
    <citation type="submission" date="2022-11" db="EMBL/GenBank/DDBJ databases">
        <authorList>
            <person name="Petersen C."/>
        </authorList>
    </citation>
    <scope>NUCLEOTIDE SEQUENCE</scope>
    <source>
        <strain evidence="12">IBT 26290</strain>
    </source>
</reference>
<dbReference type="OrthoDB" id="245989at2759"/>
<dbReference type="InterPro" id="IPR003439">
    <property type="entry name" value="ABC_transporter-like_ATP-bd"/>
</dbReference>
<dbReference type="GeneID" id="81428990"/>
<evidence type="ECO:0000256" key="5">
    <source>
        <dbReference type="ARBA" id="ARBA00022741"/>
    </source>
</evidence>
<accession>A0A9W9HZW9</accession>
<dbReference type="RefSeq" id="XP_056542243.1">
    <property type="nucleotide sequence ID" value="XM_056689814.1"/>
</dbReference>
<dbReference type="SMART" id="SM00382">
    <property type="entry name" value="AAA"/>
    <property type="match status" value="2"/>
</dbReference>
<feature type="transmembrane region" description="Helical" evidence="10">
    <location>
        <begin position="1213"/>
        <end position="1244"/>
    </location>
</feature>
<keyword evidence="8 10" id="KW-0472">Membrane</keyword>
<keyword evidence="3" id="KW-0813">Transport</keyword>
<dbReference type="InterPro" id="IPR010929">
    <property type="entry name" value="PDR_CDR_ABC"/>
</dbReference>
<dbReference type="Pfam" id="PF00005">
    <property type="entry name" value="ABC_tran"/>
    <property type="match status" value="2"/>
</dbReference>
<feature type="transmembrane region" description="Helical" evidence="10">
    <location>
        <begin position="1323"/>
        <end position="1342"/>
    </location>
</feature>
<name>A0A9W9HZW9_9EURO</name>
<dbReference type="InterPro" id="IPR034001">
    <property type="entry name" value="ABCG_PDR_1"/>
</dbReference>
<dbReference type="InterPro" id="IPR003593">
    <property type="entry name" value="AAA+_ATPase"/>
</dbReference>
<dbReference type="EMBL" id="JAPQKN010000004">
    <property type="protein sequence ID" value="KAJ5160686.1"/>
    <property type="molecule type" value="Genomic_DNA"/>
</dbReference>
<evidence type="ECO:0000313" key="12">
    <source>
        <dbReference type="EMBL" id="KAJ5160686.1"/>
    </source>
</evidence>